<keyword evidence="4" id="KW-1185">Reference proteome</keyword>
<protein>
    <submittedName>
        <fullName evidence="3">Uncharacterized protein</fullName>
    </submittedName>
</protein>
<evidence type="ECO:0000313" key="4">
    <source>
        <dbReference type="Proteomes" id="UP000789390"/>
    </source>
</evidence>
<accession>A0A8J2S184</accession>
<dbReference type="EMBL" id="CAKKLH010000268">
    <property type="protein sequence ID" value="CAH0107383.1"/>
    <property type="molecule type" value="Genomic_DNA"/>
</dbReference>
<gene>
    <name evidence="3" type="ORF">DGAL_LOCUS10677</name>
</gene>
<organism evidence="3 4">
    <name type="scientific">Daphnia galeata</name>
    <dbReference type="NCBI Taxonomy" id="27404"/>
    <lineage>
        <taxon>Eukaryota</taxon>
        <taxon>Metazoa</taxon>
        <taxon>Ecdysozoa</taxon>
        <taxon>Arthropoda</taxon>
        <taxon>Crustacea</taxon>
        <taxon>Branchiopoda</taxon>
        <taxon>Diplostraca</taxon>
        <taxon>Cladocera</taxon>
        <taxon>Anomopoda</taxon>
        <taxon>Daphniidae</taxon>
        <taxon>Daphnia</taxon>
    </lineage>
</organism>
<feature type="chain" id="PRO_5035251873" evidence="2">
    <location>
        <begin position="22"/>
        <end position="111"/>
    </location>
</feature>
<evidence type="ECO:0000256" key="1">
    <source>
        <dbReference type="SAM" id="MobiDB-lite"/>
    </source>
</evidence>
<keyword evidence="2" id="KW-0732">Signal</keyword>
<evidence type="ECO:0000256" key="2">
    <source>
        <dbReference type="SAM" id="SignalP"/>
    </source>
</evidence>
<feature type="region of interest" description="Disordered" evidence="1">
    <location>
        <begin position="58"/>
        <end position="80"/>
    </location>
</feature>
<evidence type="ECO:0000313" key="3">
    <source>
        <dbReference type="EMBL" id="CAH0107383.1"/>
    </source>
</evidence>
<dbReference type="OrthoDB" id="6368886at2759"/>
<comment type="caution">
    <text evidence="3">The sequence shown here is derived from an EMBL/GenBank/DDBJ whole genome shotgun (WGS) entry which is preliminary data.</text>
</comment>
<sequence length="111" mass="11840">MASKLVLVTLFLAAVVAAASARPRFLAIPIEDIEFLRGPAPYPAFAQQQQPLLRVRRATPNGDEFQGAASQPRASSGYGGNDYVDYGAYTGGYGAFGWYTDHPVGNHGGSY</sequence>
<dbReference type="AlphaFoldDB" id="A0A8J2S184"/>
<name>A0A8J2S184_9CRUS</name>
<proteinExistence type="predicted"/>
<reference evidence="3" key="1">
    <citation type="submission" date="2021-11" db="EMBL/GenBank/DDBJ databases">
        <authorList>
            <person name="Schell T."/>
        </authorList>
    </citation>
    <scope>NUCLEOTIDE SEQUENCE</scope>
    <source>
        <strain evidence="3">M5</strain>
    </source>
</reference>
<feature type="signal peptide" evidence="2">
    <location>
        <begin position="1"/>
        <end position="21"/>
    </location>
</feature>
<dbReference type="Proteomes" id="UP000789390">
    <property type="component" value="Unassembled WGS sequence"/>
</dbReference>